<dbReference type="RefSeq" id="WP_003417995.1">
    <property type="nucleotide sequence ID" value="NZ_CFIB01000064.1"/>
</dbReference>
<dbReference type="EMBL" id="CSAJ01000191">
    <property type="protein sequence ID" value="COW12855.1"/>
    <property type="molecule type" value="Genomic_DNA"/>
</dbReference>
<evidence type="ECO:0000313" key="15">
    <source>
        <dbReference type="Proteomes" id="UP000044938"/>
    </source>
</evidence>
<evidence type="ECO:0000313" key="20">
    <source>
        <dbReference type="Proteomes" id="UP000050164"/>
    </source>
</evidence>
<dbReference type="Proteomes" id="UP000045842">
    <property type="component" value="Unassembled WGS sequence"/>
</dbReference>
<dbReference type="EMBL" id="CNFT01000360">
    <property type="protein sequence ID" value="CKR58666.1"/>
    <property type="molecule type" value="Genomic_DNA"/>
</dbReference>
<evidence type="ECO:0000313" key="11">
    <source>
        <dbReference type="EMBL" id="OMH61373.1"/>
    </source>
</evidence>
<evidence type="ECO:0000313" key="10">
    <source>
        <dbReference type="EMBL" id="COX36986.1"/>
    </source>
</evidence>
<reference evidence="10" key="3">
    <citation type="submission" date="2015-03" db="EMBL/GenBank/DDBJ databases">
        <authorList>
            <consortium name="Pathogen Informatics"/>
            <person name="Murphy D."/>
        </authorList>
    </citation>
    <scope>NUCLEOTIDE SEQUENCE</scope>
    <source>
        <strain evidence="10">N09902308</strain>
    </source>
</reference>
<dbReference type="EMBL" id="CFOH01000537">
    <property type="protein sequence ID" value="CFE60392.1"/>
    <property type="molecule type" value="Genomic_DNA"/>
</dbReference>
<evidence type="ECO:0000313" key="14">
    <source>
        <dbReference type="Proteomes" id="UP000039021"/>
    </source>
</evidence>
<dbReference type="Proteomes" id="UP000039021">
    <property type="component" value="Unassembled WGS sequence"/>
</dbReference>
<dbReference type="Proteomes" id="UP000256381">
    <property type="component" value="Unassembled WGS sequence"/>
</dbReference>
<evidence type="ECO:0000313" key="12">
    <source>
        <dbReference type="EMBL" id="REQ50515.1"/>
    </source>
</evidence>
<evidence type="ECO:0000313" key="22">
    <source>
        <dbReference type="Proteomes" id="UP000256381"/>
    </source>
</evidence>
<evidence type="ECO:0000313" key="19">
    <source>
        <dbReference type="Proteomes" id="UP000049023"/>
    </source>
</evidence>
<dbReference type="FunFam" id="3.40.1620.10:FF:000002">
    <property type="entry name" value="Antitoxin"/>
    <property type="match status" value="1"/>
</dbReference>
<dbReference type="Gene3D" id="3.40.1620.10">
    <property type="entry name" value="YefM-like domain"/>
    <property type="match status" value="1"/>
</dbReference>
<comment type="similarity">
    <text evidence="1 2">Belongs to the phD/YefM antitoxin family.</text>
</comment>
<evidence type="ECO:0000313" key="3">
    <source>
        <dbReference type="EMBL" id="CFE39849.1"/>
    </source>
</evidence>
<organism evidence="6 20">
    <name type="scientific">Mycobacterium tuberculosis</name>
    <dbReference type="NCBI Taxonomy" id="1773"/>
    <lineage>
        <taxon>Bacteria</taxon>
        <taxon>Bacillati</taxon>
        <taxon>Actinomycetota</taxon>
        <taxon>Actinomycetes</taxon>
        <taxon>Mycobacteriales</taxon>
        <taxon>Mycobacteriaceae</taxon>
        <taxon>Mycobacterium</taxon>
        <taxon>Mycobacterium tuberculosis complex</taxon>
    </lineage>
</organism>
<dbReference type="GO" id="GO:0097351">
    <property type="term" value="F:toxin sequestering activity"/>
    <property type="evidence" value="ECO:0007669"/>
    <property type="project" value="TreeGrafter"/>
</dbReference>
<dbReference type="Proteomes" id="UP000050164">
    <property type="component" value="Unassembled WGS sequence"/>
</dbReference>
<dbReference type="EMBL" id="CSAE01000188">
    <property type="protein sequence ID" value="COV73143.1"/>
    <property type="molecule type" value="Genomic_DNA"/>
</dbReference>
<reference evidence="8" key="1">
    <citation type="submission" date="2015-03" db="EMBL/GenBank/DDBJ databases">
        <authorList>
            <person name="Murphy D."/>
        </authorList>
    </citation>
    <scope>NUCLEOTIDE SEQUENCE [LARGE SCALE GENOMIC DNA]</scope>
    <source>
        <strain evidence="8">K00500041</strain>
    </source>
</reference>
<dbReference type="EMBL" id="CSAD01000060">
    <property type="protein sequence ID" value="COU94919.1"/>
    <property type="molecule type" value="Genomic_DNA"/>
</dbReference>
<dbReference type="SUPFAM" id="SSF143120">
    <property type="entry name" value="YefM-like"/>
    <property type="match status" value="1"/>
</dbReference>
<evidence type="ECO:0000313" key="9">
    <source>
        <dbReference type="EMBL" id="COW12855.1"/>
    </source>
</evidence>
<evidence type="ECO:0000313" key="21">
    <source>
        <dbReference type="Proteomes" id="UP000189452"/>
    </source>
</evidence>
<evidence type="ECO:0000313" key="18">
    <source>
        <dbReference type="Proteomes" id="UP000048289"/>
    </source>
</evidence>
<dbReference type="OMA" id="CGVERIG"/>
<reference evidence="11 21" key="4">
    <citation type="submission" date="2016-04" db="EMBL/GenBank/DDBJ databases">
        <authorList>
            <person name="Bigi M."/>
            <person name="Bigi F."/>
            <person name="Soria M.A."/>
        </authorList>
    </citation>
    <scope>NUCLEOTIDE SEQUENCE [LARGE SCALE GENOMIC DNA]</scope>
    <source>
        <strain evidence="11 21">6548</strain>
    </source>
</reference>
<evidence type="ECO:0000313" key="4">
    <source>
        <dbReference type="EMBL" id="CFE60392.1"/>
    </source>
</evidence>
<dbReference type="Proteomes" id="UP000189452">
    <property type="component" value="Chromosome"/>
</dbReference>
<evidence type="ECO:0000313" key="5">
    <source>
        <dbReference type="EMBL" id="CKQ83258.1"/>
    </source>
</evidence>
<sequence>MRATVGLVEAIGIRELRQHASRYLARVEAGEELGVTNKGRLVARLIPVQAAERSREALIESGVLIPARRPQNLLDVTAEPARGRKRTLSDVLNEMRDEQ</sequence>
<reference evidence="11 21" key="6">
    <citation type="submission" date="2017-02" db="EMBL/GenBank/DDBJ databases">
        <title>Protein polymorphisms may explain contrasting epidemiological fitness of two variants of a multidrug-resistant Mycobacterium tuberculosis strain.</title>
        <authorList>
            <person name="Bigi M.M."/>
            <person name="Lopez B."/>
            <person name="Blanco F.C."/>
            <person name="Sasiain M.C."/>
            <person name="De La Barrera S."/>
            <person name="Ritacco V."/>
            <person name="Bigi F."/>
            <person name="Soria M.A."/>
        </authorList>
    </citation>
    <scope>NUCLEOTIDE SEQUENCE [LARGE SCALE GENOMIC DNA]</scope>
    <source>
        <strain evidence="11 21">6548</strain>
    </source>
</reference>
<dbReference type="SMR" id="A0A045H9T3"/>
<dbReference type="InterPro" id="IPR036165">
    <property type="entry name" value="YefM-like_sf"/>
</dbReference>
<evidence type="ECO:0000313" key="8">
    <source>
        <dbReference type="EMBL" id="COV73143.1"/>
    </source>
</evidence>
<reference evidence="12 22" key="5">
    <citation type="journal article" date="2017" name="N. Engl. J. Med.">
        <title>Transmission of Extensively Drug-Resistant Tuberculosis in South Africa.</title>
        <authorList>
            <person name="Shah N.S."/>
            <person name="Auld S.C."/>
            <person name="Brust J.C."/>
            <person name="Mathema B."/>
            <person name="Ismail N."/>
            <person name="Moodley P."/>
            <person name="Mlisana K."/>
            <person name="Allana S."/>
            <person name="Campbell A."/>
            <person name="Mthiyane T."/>
            <person name="Morris N."/>
            <person name="Mpangase P."/>
            <person name="van der Meulen H."/>
            <person name="Omar S.V."/>
            <person name="Brown T.S."/>
            <person name="Narechania A."/>
            <person name="Shaskina E."/>
            <person name="Kapwata T."/>
            <person name="Kreiswirth B."/>
            <person name="Gandhi N.R."/>
        </authorList>
    </citation>
    <scope>NUCLEOTIDE SEQUENCE [LARGE SCALE GENOMIC DNA]</scope>
    <source>
        <strain evidence="12 22">32301_S10</strain>
    </source>
</reference>
<protein>
    <recommendedName>
        <fullName evidence="2">Antitoxin</fullName>
    </recommendedName>
</protein>
<evidence type="ECO:0000313" key="17">
    <source>
        <dbReference type="Proteomes" id="UP000046947"/>
    </source>
</evidence>
<dbReference type="InterPro" id="IPR051416">
    <property type="entry name" value="phD-YefM_TA_antitoxins"/>
</dbReference>
<comment type="function">
    <text evidence="2">Antitoxin component of a type II toxin-antitoxin (TA) system.</text>
</comment>
<dbReference type="Proteomes" id="UP000049023">
    <property type="component" value="Unassembled WGS sequence"/>
</dbReference>
<dbReference type="EMBL" id="CFOE01000279">
    <property type="protein sequence ID" value="CFE39849.1"/>
    <property type="molecule type" value="Genomic_DNA"/>
</dbReference>
<dbReference type="Proteomes" id="UP000048289">
    <property type="component" value="Unassembled WGS sequence"/>
</dbReference>
<dbReference type="PANTHER" id="PTHR35377:SF5">
    <property type="entry name" value="ANTITOXIN VAPB46"/>
    <property type="match status" value="1"/>
</dbReference>
<evidence type="ECO:0000313" key="7">
    <source>
        <dbReference type="EMBL" id="COU94919.1"/>
    </source>
</evidence>
<dbReference type="EMBL" id="QTBD01000166">
    <property type="protein sequence ID" value="REQ50515.1"/>
    <property type="molecule type" value="Genomic_DNA"/>
</dbReference>
<dbReference type="AlphaFoldDB" id="A0A045H9T3"/>
<reference evidence="13 14" key="2">
    <citation type="submission" date="2015-03" db="EMBL/GenBank/DDBJ databases">
        <authorList>
            <consortium name="Pathogen Informatics"/>
        </authorList>
    </citation>
    <scope>NUCLEOTIDE SEQUENCE [LARGE SCALE GENOMIC DNA]</scope>
    <source>
        <strain evidence="6 20">Bir 185</strain>
        <strain evidence="5 19">Bir 187</strain>
        <strain evidence="7 16">G09801536</strain>
        <strain evidence="3 18">G09901357</strain>
        <strain evidence="4 17">H09601792</strain>
        <strain evidence="13">K00500041</strain>
        <strain evidence="9 15">M09401471</strain>
        <strain evidence="14">N09902308</strain>
    </source>
</reference>
<dbReference type="NCBIfam" id="TIGR01552">
    <property type="entry name" value="phd_fam"/>
    <property type="match status" value="1"/>
</dbReference>
<dbReference type="STRING" id="115862.BBG46_17750"/>
<dbReference type="Proteomes" id="UP000044938">
    <property type="component" value="Unassembled WGS sequence"/>
</dbReference>
<dbReference type="EMBL" id="CNFU01000013">
    <property type="protein sequence ID" value="CKQ83258.1"/>
    <property type="molecule type" value="Genomic_DNA"/>
</dbReference>
<dbReference type="InterPro" id="IPR006442">
    <property type="entry name" value="Antitoxin_Phd/YefM"/>
</dbReference>
<dbReference type="Proteomes" id="UP000038802">
    <property type="component" value="Unassembled WGS sequence"/>
</dbReference>
<dbReference type="Pfam" id="PF02604">
    <property type="entry name" value="PhdYeFM_antitox"/>
    <property type="match status" value="1"/>
</dbReference>
<evidence type="ECO:0000256" key="1">
    <source>
        <dbReference type="ARBA" id="ARBA00009981"/>
    </source>
</evidence>
<accession>A0A045H9T3</accession>
<evidence type="ECO:0000256" key="2">
    <source>
        <dbReference type="RuleBase" id="RU362080"/>
    </source>
</evidence>
<evidence type="ECO:0000313" key="6">
    <source>
        <dbReference type="EMBL" id="CKR58666.1"/>
    </source>
</evidence>
<dbReference type="EMBL" id="CSBK01000413">
    <property type="protein sequence ID" value="COX36986.1"/>
    <property type="molecule type" value="Genomic_DNA"/>
</dbReference>
<gene>
    <name evidence="11" type="ORF">A4S10_03564</name>
    <name evidence="12" type="ORF">DSJ38_14395</name>
    <name evidence="7" type="ORF">ERS007679_00700</name>
    <name evidence="3" type="ORF">ERS007681_02238</name>
    <name evidence="4" type="ORF">ERS007688_02867</name>
    <name evidence="8" type="ORF">ERS007703_01952</name>
    <name evidence="9" type="ORF">ERS007720_01777</name>
    <name evidence="10" type="ORF">ERS007739_01174</name>
    <name evidence="6" type="ORF">ERS027659_01785</name>
    <name evidence="5" type="ORF">ERS027661_00138</name>
</gene>
<name>A0A045H9T3_MYCTX</name>
<dbReference type="PATRIC" id="fig|1773.212.peg.1469"/>
<reference evidence="12" key="7">
    <citation type="submission" date="2018-07" db="EMBL/GenBank/DDBJ databases">
        <authorList>
            <person name="Shah S."/>
            <person name="Brown T."/>
            <person name="Auld S."/>
            <person name="Bratton K."/>
            <person name="Narechania A."/>
            <person name="Mathema B."/>
            <person name="Gandhi N."/>
        </authorList>
    </citation>
    <scope>NUCLEOTIDE SEQUENCE</scope>
    <source>
        <strain evidence="12">32301_S10</strain>
    </source>
</reference>
<dbReference type="Proteomes" id="UP000046947">
    <property type="component" value="Unassembled WGS sequence"/>
</dbReference>
<dbReference type="EMBL" id="LWDQ01000001">
    <property type="protein sequence ID" value="OMH61373.1"/>
    <property type="molecule type" value="Genomic_DNA"/>
</dbReference>
<evidence type="ECO:0000313" key="13">
    <source>
        <dbReference type="Proteomes" id="UP000038802"/>
    </source>
</evidence>
<proteinExistence type="inferred from homology"/>
<evidence type="ECO:0000313" key="16">
    <source>
        <dbReference type="Proteomes" id="UP000045842"/>
    </source>
</evidence>
<dbReference type="PANTHER" id="PTHR35377">
    <property type="entry name" value="ANTITOXIN VAPB49-RELATED-RELATED"/>
    <property type="match status" value="1"/>
</dbReference>